<organism evidence="2 3">
    <name type="scientific">Tritrichomonas musculus</name>
    <dbReference type="NCBI Taxonomy" id="1915356"/>
    <lineage>
        <taxon>Eukaryota</taxon>
        <taxon>Metamonada</taxon>
        <taxon>Parabasalia</taxon>
        <taxon>Tritrichomonadida</taxon>
        <taxon>Tritrichomonadidae</taxon>
        <taxon>Tritrichomonas</taxon>
    </lineage>
</organism>
<sequence>MKLLTSKIDKIEEFSDNSISFTMTVRISDQKLSNFNIQFALDITDDDNTQYFDTNSNFKIIKESKSYSEVQFTVTRFSIDPSINFDRLTNFSSFLFKCQGKNGDISFHIPVFCTPERFNRALDGDEEEEEEEEAESPIHLKILLPADPPE</sequence>
<feature type="compositionally biased region" description="Acidic residues" evidence="1">
    <location>
        <begin position="124"/>
        <end position="135"/>
    </location>
</feature>
<evidence type="ECO:0008006" key="4">
    <source>
        <dbReference type="Google" id="ProtNLM"/>
    </source>
</evidence>
<protein>
    <recommendedName>
        <fullName evidence="4">Proliferating cell nuclear antigen</fullName>
    </recommendedName>
</protein>
<evidence type="ECO:0000256" key="1">
    <source>
        <dbReference type="SAM" id="MobiDB-lite"/>
    </source>
</evidence>
<proteinExistence type="predicted"/>
<evidence type="ECO:0000313" key="2">
    <source>
        <dbReference type="EMBL" id="KAK8866809.1"/>
    </source>
</evidence>
<comment type="caution">
    <text evidence="2">The sequence shown here is derived from an EMBL/GenBank/DDBJ whole genome shotgun (WGS) entry which is preliminary data.</text>
</comment>
<name>A0ABR2IPG8_9EUKA</name>
<dbReference type="Proteomes" id="UP001470230">
    <property type="component" value="Unassembled WGS sequence"/>
</dbReference>
<accession>A0ABR2IPG8</accession>
<dbReference type="EMBL" id="JAPFFF010000015">
    <property type="protein sequence ID" value="KAK8866809.1"/>
    <property type="molecule type" value="Genomic_DNA"/>
</dbReference>
<feature type="region of interest" description="Disordered" evidence="1">
    <location>
        <begin position="123"/>
        <end position="150"/>
    </location>
</feature>
<evidence type="ECO:0000313" key="3">
    <source>
        <dbReference type="Proteomes" id="UP001470230"/>
    </source>
</evidence>
<keyword evidence="3" id="KW-1185">Reference proteome</keyword>
<gene>
    <name evidence="2" type="ORF">M9Y10_009777</name>
</gene>
<reference evidence="2 3" key="1">
    <citation type="submission" date="2024-04" db="EMBL/GenBank/DDBJ databases">
        <title>Tritrichomonas musculus Genome.</title>
        <authorList>
            <person name="Alves-Ferreira E."/>
            <person name="Grigg M."/>
            <person name="Lorenzi H."/>
            <person name="Galac M."/>
        </authorList>
    </citation>
    <scope>NUCLEOTIDE SEQUENCE [LARGE SCALE GENOMIC DNA]</scope>
    <source>
        <strain evidence="2 3">EAF2021</strain>
    </source>
</reference>